<keyword evidence="1" id="KW-0479">Metal-binding</keyword>
<dbReference type="PANTHER" id="PTHR22814">
    <property type="entry name" value="COPPER TRANSPORT PROTEIN ATOX1-RELATED"/>
    <property type="match status" value="1"/>
</dbReference>
<protein>
    <recommendedName>
        <fullName evidence="5">HMA domain-containing protein</fullName>
    </recommendedName>
</protein>
<dbReference type="GO" id="GO:0046872">
    <property type="term" value="F:metal ion binding"/>
    <property type="evidence" value="ECO:0007669"/>
    <property type="project" value="UniProtKB-KW"/>
</dbReference>
<dbReference type="PANTHER" id="PTHR22814:SF336">
    <property type="entry name" value="HEAVY METAL-ASSOCIATED ISOPRENYLATED PLANT PROTEIN 23"/>
    <property type="match status" value="1"/>
</dbReference>
<evidence type="ECO:0000256" key="2">
    <source>
        <dbReference type="SAM" id="MobiDB-lite"/>
    </source>
</evidence>
<comment type="caution">
    <text evidence="3">The sequence shown here is derived from an EMBL/GenBank/DDBJ whole genome shotgun (WGS) entry which is preliminary data.</text>
</comment>
<sequence length="202" mass="23815">MEFQYPIYAKDSKDVPDWMKGTHEWQSATPVDKLPKLQLKVKMCCLKCEEKVIEEIREVPGVFDVRAERLASKVVVVAMPPPIHLDDHEVLRRAKKIHRKAKFVELDAKEKPKKDDGKKKQDDEEKKKKEADDKKKKEHGETIYTYKPMVYWGGAPIYAPQPTPYFPGEYRPSQNYAPRYHYPPLPNQPQDGYFRQYVYNYV</sequence>
<proteinExistence type="predicted"/>
<reference evidence="3" key="1">
    <citation type="submission" date="2020-06" db="EMBL/GenBank/DDBJ databases">
        <title>WGS assembly of Ceratodon purpureus strain R40.</title>
        <authorList>
            <person name="Carey S.B."/>
            <person name="Jenkins J."/>
            <person name="Shu S."/>
            <person name="Lovell J.T."/>
            <person name="Sreedasyam A."/>
            <person name="Maumus F."/>
            <person name="Tiley G.P."/>
            <person name="Fernandez-Pozo N."/>
            <person name="Barry K."/>
            <person name="Chen C."/>
            <person name="Wang M."/>
            <person name="Lipzen A."/>
            <person name="Daum C."/>
            <person name="Saski C.A."/>
            <person name="Payton A.C."/>
            <person name="Mcbreen J.C."/>
            <person name="Conrad R.E."/>
            <person name="Kollar L.M."/>
            <person name="Olsson S."/>
            <person name="Huttunen S."/>
            <person name="Landis J.B."/>
            <person name="Wickett N.J."/>
            <person name="Johnson M.G."/>
            <person name="Rensing S.A."/>
            <person name="Grimwood J."/>
            <person name="Schmutz J."/>
            <person name="Mcdaniel S.F."/>
        </authorList>
    </citation>
    <scope>NUCLEOTIDE SEQUENCE</scope>
    <source>
        <strain evidence="3">R40</strain>
    </source>
</reference>
<name>A0A8T0H2A7_CERPU</name>
<dbReference type="Gene3D" id="3.30.70.100">
    <property type="match status" value="1"/>
</dbReference>
<evidence type="ECO:0000313" key="3">
    <source>
        <dbReference type="EMBL" id="KAG0564499.1"/>
    </source>
</evidence>
<evidence type="ECO:0000313" key="4">
    <source>
        <dbReference type="Proteomes" id="UP000822688"/>
    </source>
</evidence>
<dbReference type="InterPro" id="IPR036163">
    <property type="entry name" value="HMA_dom_sf"/>
</dbReference>
<dbReference type="AlphaFoldDB" id="A0A8T0H2A7"/>
<keyword evidence="4" id="KW-1185">Reference proteome</keyword>
<feature type="region of interest" description="Disordered" evidence="2">
    <location>
        <begin position="105"/>
        <end position="139"/>
    </location>
</feature>
<accession>A0A8T0H2A7</accession>
<dbReference type="Proteomes" id="UP000822688">
    <property type="component" value="Chromosome 8"/>
</dbReference>
<organism evidence="3 4">
    <name type="scientific">Ceratodon purpureus</name>
    <name type="common">Fire moss</name>
    <name type="synonym">Dicranum purpureum</name>
    <dbReference type="NCBI Taxonomy" id="3225"/>
    <lineage>
        <taxon>Eukaryota</taxon>
        <taxon>Viridiplantae</taxon>
        <taxon>Streptophyta</taxon>
        <taxon>Embryophyta</taxon>
        <taxon>Bryophyta</taxon>
        <taxon>Bryophytina</taxon>
        <taxon>Bryopsida</taxon>
        <taxon>Dicranidae</taxon>
        <taxon>Pseudoditrichales</taxon>
        <taxon>Ditrichaceae</taxon>
        <taxon>Ceratodon</taxon>
    </lineage>
</organism>
<dbReference type="EMBL" id="CM026429">
    <property type="protein sequence ID" value="KAG0564499.1"/>
    <property type="molecule type" value="Genomic_DNA"/>
</dbReference>
<gene>
    <name evidence="3" type="ORF">KC19_8G115200</name>
</gene>
<dbReference type="SUPFAM" id="SSF55008">
    <property type="entry name" value="HMA, heavy metal-associated domain"/>
    <property type="match status" value="1"/>
</dbReference>
<evidence type="ECO:0000256" key="1">
    <source>
        <dbReference type="ARBA" id="ARBA00022723"/>
    </source>
</evidence>
<dbReference type="OrthoDB" id="689350at2759"/>
<evidence type="ECO:0008006" key="5">
    <source>
        <dbReference type="Google" id="ProtNLM"/>
    </source>
</evidence>